<dbReference type="InterPro" id="IPR005227">
    <property type="entry name" value="YqgF"/>
</dbReference>
<evidence type="ECO:0000259" key="6">
    <source>
        <dbReference type="SMART" id="SM00732"/>
    </source>
</evidence>
<reference evidence="7" key="1">
    <citation type="submission" date="2019-12" db="EMBL/GenBank/DDBJ databases">
        <authorList>
            <person name="zhang j."/>
            <person name="sun C.M."/>
        </authorList>
    </citation>
    <scope>NUCLEOTIDE SEQUENCE</scope>
    <source>
        <strain evidence="7">NS-1</strain>
    </source>
</reference>
<dbReference type="InterPro" id="IPR037027">
    <property type="entry name" value="YqgF/RNaseH-like_dom_sf"/>
</dbReference>
<dbReference type="InterPro" id="IPR006641">
    <property type="entry name" value="YqgF/RNaseH-like_dom"/>
</dbReference>
<dbReference type="Proteomes" id="UP000665020">
    <property type="component" value="Chromosome"/>
</dbReference>
<keyword evidence="2 5" id="KW-0690">Ribosome biogenesis</keyword>
<dbReference type="HAMAP" id="MF_00651">
    <property type="entry name" value="Nuclease_YqgF"/>
    <property type="match status" value="1"/>
</dbReference>
<evidence type="ECO:0000256" key="2">
    <source>
        <dbReference type="ARBA" id="ARBA00022517"/>
    </source>
</evidence>
<feature type="domain" description="YqgF/RNase H-like" evidence="6">
    <location>
        <begin position="1"/>
        <end position="101"/>
    </location>
</feature>
<dbReference type="GO" id="GO:0004518">
    <property type="term" value="F:nuclease activity"/>
    <property type="evidence" value="ECO:0007669"/>
    <property type="project" value="UniProtKB-KW"/>
</dbReference>
<dbReference type="CDD" id="cd16964">
    <property type="entry name" value="YqgF"/>
    <property type="match status" value="1"/>
</dbReference>
<comment type="function">
    <text evidence="5">Could be a nuclease involved in processing of the 5'-end of pre-16S rRNA.</text>
</comment>
<dbReference type="SMART" id="SM00732">
    <property type="entry name" value="YqgFc"/>
    <property type="match status" value="1"/>
</dbReference>
<keyword evidence="1 5" id="KW-0963">Cytoplasm</keyword>
<dbReference type="Pfam" id="PF03652">
    <property type="entry name" value="RuvX"/>
    <property type="match status" value="1"/>
</dbReference>
<keyword evidence="8" id="KW-1185">Reference proteome</keyword>
<protein>
    <recommendedName>
        <fullName evidence="5">Putative pre-16S rRNA nuclease</fullName>
        <ecNumber evidence="5">3.1.-.-</ecNumber>
    </recommendedName>
</protein>
<dbReference type="PANTHER" id="PTHR33317:SF4">
    <property type="entry name" value="POLYNUCLEOTIDYL TRANSFERASE, RIBONUCLEASE H-LIKE SUPERFAMILY PROTEIN"/>
    <property type="match status" value="1"/>
</dbReference>
<dbReference type="NCBIfam" id="TIGR00250">
    <property type="entry name" value="RNAse_H_YqgF"/>
    <property type="match status" value="1"/>
</dbReference>
<organism evidence="7 8">
    <name type="scientific">Iocasia fonsfrigidae</name>
    <dbReference type="NCBI Taxonomy" id="2682810"/>
    <lineage>
        <taxon>Bacteria</taxon>
        <taxon>Bacillati</taxon>
        <taxon>Bacillota</taxon>
        <taxon>Clostridia</taxon>
        <taxon>Halanaerobiales</taxon>
        <taxon>Halanaerobiaceae</taxon>
        <taxon>Iocasia</taxon>
    </lineage>
</organism>
<name>A0A8A7KI89_9FIRM</name>
<gene>
    <name evidence="7" type="primary">ruvX</name>
    <name evidence="7" type="ORF">GM661_11620</name>
</gene>
<proteinExistence type="inferred from homology"/>
<accession>A0A8A7KI89</accession>
<dbReference type="EC" id="3.1.-.-" evidence="5"/>
<comment type="similarity">
    <text evidence="5">Belongs to the YqgF HJR family.</text>
</comment>
<evidence type="ECO:0000313" key="8">
    <source>
        <dbReference type="Proteomes" id="UP000665020"/>
    </source>
</evidence>
<dbReference type="InterPro" id="IPR012337">
    <property type="entry name" value="RNaseH-like_sf"/>
</dbReference>
<evidence type="ECO:0000256" key="5">
    <source>
        <dbReference type="HAMAP-Rule" id="MF_00651"/>
    </source>
</evidence>
<evidence type="ECO:0000313" key="7">
    <source>
        <dbReference type="EMBL" id="QTL98567.1"/>
    </source>
</evidence>
<dbReference type="Gene3D" id="3.30.420.140">
    <property type="entry name" value="YqgF/RNase H-like domain"/>
    <property type="match status" value="1"/>
</dbReference>
<dbReference type="SUPFAM" id="SSF53098">
    <property type="entry name" value="Ribonuclease H-like"/>
    <property type="match status" value="1"/>
</dbReference>
<evidence type="ECO:0000256" key="1">
    <source>
        <dbReference type="ARBA" id="ARBA00022490"/>
    </source>
</evidence>
<evidence type="ECO:0000256" key="4">
    <source>
        <dbReference type="ARBA" id="ARBA00022801"/>
    </source>
</evidence>
<dbReference type="EMBL" id="CP046640">
    <property type="protein sequence ID" value="QTL98567.1"/>
    <property type="molecule type" value="Genomic_DNA"/>
</dbReference>
<dbReference type="GO" id="GO:0000967">
    <property type="term" value="P:rRNA 5'-end processing"/>
    <property type="evidence" value="ECO:0007669"/>
    <property type="project" value="UniProtKB-UniRule"/>
</dbReference>
<dbReference type="RefSeq" id="WP_230866979.1">
    <property type="nucleotide sequence ID" value="NZ_CP046640.1"/>
</dbReference>
<dbReference type="GO" id="GO:0005829">
    <property type="term" value="C:cytosol"/>
    <property type="evidence" value="ECO:0007669"/>
    <property type="project" value="TreeGrafter"/>
</dbReference>
<dbReference type="AlphaFoldDB" id="A0A8A7KI89"/>
<sequence>MRIMGLDYGDKTIGVAISDVLGLTAQSKGVIRRKNLTEDFIKLQDYLEEYQITEIVVGFPINMNGTLGPRVEKTNQFVNFLRKRVDIPVNLWDERLTTVAAERVLLEADLSRSKRKDVIDAVAAALILQGYLDLKNRKKNKEKRGKSI</sequence>
<dbReference type="KEGG" id="ifn:GM661_11620"/>
<evidence type="ECO:0000256" key="3">
    <source>
        <dbReference type="ARBA" id="ARBA00022722"/>
    </source>
</evidence>
<dbReference type="PANTHER" id="PTHR33317">
    <property type="entry name" value="POLYNUCLEOTIDYL TRANSFERASE, RIBONUCLEASE H-LIKE SUPERFAMILY PROTEIN"/>
    <property type="match status" value="1"/>
</dbReference>
<keyword evidence="4 5" id="KW-0378">Hydrolase</keyword>
<comment type="subcellular location">
    <subcellularLocation>
        <location evidence="5">Cytoplasm</location>
    </subcellularLocation>
</comment>
<dbReference type="GO" id="GO:0016788">
    <property type="term" value="F:hydrolase activity, acting on ester bonds"/>
    <property type="evidence" value="ECO:0007669"/>
    <property type="project" value="UniProtKB-UniRule"/>
</dbReference>
<keyword evidence="3 5" id="KW-0540">Nuclease</keyword>